<comment type="caution">
    <text evidence="2">The sequence shown here is derived from an EMBL/GenBank/DDBJ whole genome shotgun (WGS) entry which is preliminary data.</text>
</comment>
<evidence type="ECO:0000256" key="1">
    <source>
        <dbReference type="SAM" id="MobiDB-lite"/>
    </source>
</evidence>
<protein>
    <submittedName>
        <fullName evidence="2">Uncharacterized protein</fullName>
    </submittedName>
</protein>
<gene>
    <name evidence="2" type="ORF">RRG08_054708</name>
</gene>
<sequence length="109" mass="11712">MQHREQNSAIPFQNGDKRPGRPQSTHAHRPYPVESSLHSSHFTRLGCGRCYAMIAPTGALDISGLYACNGNSSVLNGKQTMGCVIVTVLAISRIKGCNLCVGRKSGEGR</sequence>
<evidence type="ECO:0000313" key="2">
    <source>
        <dbReference type="EMBL" id="KAK3797690.1"/>
    </source>
</evidence>
<dbReference type="AlphaFoldDB" id="A0AAE1B109"/>
<evidence type="ECO:0000313" key="3">
    <source>
        <dbReference type="Proteomes" id="UP001283361"/>
    </source>
</evidence>
<feature type="region of interest" description="Disordered" evidence="1">
    <location>
        <begin position="1"/>
        <end position="35"/>
    </location>
</feature>
<reference evidence="2" key="1">
    <citation type="journal article" date="2023" name="G3 (Bethesda)">
        <title>A reference genome for the long-term kleptoplast-retaining sea slug Elysia crispata morphotype clarki.</title>
        <authorList>
            <person name="Eastman K.E."/>
            <person name="Pendleton A.L."/>
            <person name="Shaikh M.A."/>
            <person name="Suttiyut T."/>
            <person name="Ogas R."/>
            <person name="Tomko P."/>
            <person name="Gavelis G."/>
            <person name="Widhalm J.R."/>
            <person name="Wisecaver J.H."/>
        </authorList>
    </citation>
    <scope>NUCLEOTIDE SEQUENCE</scope>
    <source>
        <strain evidence="2">ECLA1</strain>
    </source>
</reference>
<proteinExistence type="predicted"/>
<accession>A0AAE1B109</accession>
<keyword evidence="3" id="KW-1185">Reference proteome</keyword>
<dbReference type="Proteomes" id="UP001283361">
    <property type="component" value="Unassembled WGS sequence"/>
</dbReference>
<organism evidence="2 3">
    <name type="scientific">Elysia crispata</name>
    <name type="common">lettuce slug</name>
    <dbReference type="NCBI Taxonomy" id="231223"/>
    <lineage>
        <taxon>Eukaryota</taxon>
        <taxon>Metazoa</taxon>
        <taxon>Spiralia</taxon>
        <taxon>Lophotrochozoa</taxon>
        <taxon>Mollusca</taxon>
        <taxon>Gastropoda</taxon>
        <taxon>Heterobranchia</taxon>
        <taxon>Euthyneura</taxon>
        <taxon>Panpulmonata</taxon>
        <taxon>Sacoglossa</taxon>
        <taxon>Placobranchoidea</taxon>
        <taxon>Plakobranchidae</taxon>
        <taxon>Elysia</taxon>
    </lineage>
</organism>
<dbReference type="EMBL" id="JAWDGP010000750">
    <property type="protein sequence ID" value="KAK3797690.1"/>
    <property type="molecule type" value="Genomic_DNA"/>
</dbReference>
<name>A0AAE1B109_9GAST</name>